<dbReference type="VEuPathDB" id="VectorBase:PHUM511890"/>
<organism>
    <name type="scientific">Pediculus humanus subsp. corporis</name>
    <name type="common">Body louse</name>
    <dbReference type="NCBI Taxonomy" id="121224"/>
    <lineage>
        <taxon>Eukaryota</taxon>
        <taxon>Metazoa</taxon>
        <taxon>Ecdysozoa</taxon>
        <taxon>Arthropoda</taxon>
        <taxon>Hexapoda</taxon>
        <taxon>Insecta</taxon>
        <taxon>Pterygota</taxon>
        <taxon>Neoptera</taxon>
        <taxon>Paraneoptera</taxon>
        <taxon>Psocodea</taxon>
        <taxon>Troctomorpha</taxon>
        <taxon>Phthiraptera</taxon>
        <taxon>Anoplura</taxon>
        <taxon>Pediculidae</taxon>
        <taxon>Pediculus</taxon>
    </lineage>
</organism>
<dbReference type="GeneID" id="8233068"/>
<dbReference type="EMBL" id="DS235845">
    <property type="protein sequence ID" value="EEB18346.1"/>
    <property type="molecule type" value="Genomic_DNA"/>
</dbReference>
<dbReference type="RefSeq" id="XP_002431084.1">
    <property type="nucleotide sequence ID" value="XM_002431039.1"/>
</dbReference>
<gene>
    <name evidence="2" type="primary">8233068</name>
    <name evidence="1" type="ORF">Phum_PHUM511890</name>
</gene>
<evidence type="ECO:0000313" key="3">
    <source>
        <dbReference type="Proteomes" id="UP000009046"/>
    </source>
</evidence>
<sequence>MTGGHTKHFSFSRSKFLFPASVDVAPKKKKEKREKTGKVAAGMNVVKFGKNVVKRE</sequence>
<dbReference type="EnsemblMetazoa" id="PHUM511890-RA">
    <property type="protein sequence ID" value="PHUM511890-PA"/>
    <property type="gene ID" value="PHUM511890"/>
</dbReference>
<reference evidence="1" key="1">
    <citation type="submission" date="2007-04" db="EMBL/GenBank/DDBJ databases">
        <title>Annotation of Pediculus humanus corporis strain USDA.</title>
        <authorList>
            <person name="Kirkness E."/>
            <person name="Hannick L."/>
            <person name="Hass B."/>
            <person name="Bruggner R."/>
            <person name="Lawson D."/>
            <person name="Bidwell S."/>
            <person name="Joardar V."/>
            <person name="Caler E."/>
            <person name="Walenz B."/>
            <person name="Inman J."/>
            <person name="Schobel S."/>
            <person name="Galinsky K."/>
            <person name="Amedeo P."/>
            <person name="Strausberg R."/>
        </authorList>
    </citation>
    <scope>NUCLEOTIDE SEQUENCE</scope>
    <source>
        <strain evidence="1">USDA</strain>
    </source>
</reference>
<dbReference type="KEGG" id="phu:Phum_PHUM511890"/>
<name>E0VY90_PEDHC</name>
<accession>E0VY90</accession>
<dbReference type="Proteomes" id="UP000009046">
    <property type="component" value="Unassembled WGS sequence"/>
</dbReference>
<proteinExistence type="predicted"/>
<evidence type="ECO:0000313" key="2">
    <source>
        <dbReference type="EnsemblMetazoa" id="PHUM511890-PA"/>
    </source>
</evidence>
<protein>
    <submittedName>
        <fullName evidence="1 2">Uncharacterized protein</fullName>
    </submittedName>
</protein>
<reference evidence="1" key="2">
    <citation type="submission" date="2007-04" db="EMBL/GenBank/DDBJ databases">
        <title>The genome of the human body louse.</title>
        <authorList>
            <consortium name="The Human Body Louse Genome Consortium"/>
            <person name="Kirkness E."/>
            <person name="Walenz B."/>
            <person name="Hass B."/>
            <person name="Bruggner R."/>
            <person name="Strausberg R."/>
        </authorList>
    </citation>
    <scope>NUCLEOTIDE SEQUENCE</scope>
    <source>
        <strain evidence="1">USDA</strain>
    </source>
</reference>
<dbReference type="HOGENOM" id="CLU_3016638_0_0_1"/>
<dbReference type="CTD" id="8233068"/>
<reference evidence="2" key="3">
    <citation type="submission" date="2021-02" db="UniProtKB">
        <authorList>
            <consortium name="EnsemblMetazoa"/>
        </authorList>
    </citation>
    <scope>IDENTIFICATION</scope>
    <source>
        <strain evidence="2">USDA</strain>
    </source>
</reference>
<evidence type="ECO:0000313" key="1">
    <source>
        <dbReference type="EMBL" id="EEB18346.1"/>
    </source>
</evidence>
<keyword evidence="3" id="KW-1185">Reference proteome</keyword>
<dbReference type="EMBL" id="AAZO01006224">
    <property type="status" value="NOT_ANNOTATED_CDS"/>
    <property type="molecule type" value="Genomic_DNA"/>
</dbReference>
<dbReference type="InParanoid" id="E0VY90"/>
<dbReference type="AlphaFoldDB" id="E0VY90"/>